<feature type="compositionally biased region" description="Polar residues" evidence="1">
    <location>
        <begin position="175"/>
        <end position="191"/>
    </location>
</feature>
<protein>
    <recommendedName>
        <fullName evidence="2">Poly(A) RNA polymerase mitochondrial-like central palm domain-containing protein</fullName>
    </recommendedName>
</protein>
<feature type="compositionally biased region" description="Polar residues" evidence="1">
    <location>
        <begin position="76"/>
        <end position="98"/>
    </location>
</feature>
<feature type="compositionally biased region" description="Polar residues" evidence="1">
    <location>
        <begin position="464"/>
        <end position="479"/>
    </location>
</feature>
<dbReference type="SUPFAM" id="SSF81631">
    <property type="entry name" value="PAP/OAS1 substrate-binding domain"/>
    <property type="match status" value="1"/>
</dbReference>
<feature type="compositionally biased region" description="Low complexity" evidence="1">
    <location>
        <begin position="154"/>
        <end position="174"/>
    </location>
</feature>
<proteinExistence type="predicted"/>
<dbReference type="Gene3D" id="1.10.1410.10">
    <property type="match status" value="1"/>
</dbReference>
<feature type="region of interest" description="Disordered" evidence="1">
    <location>
        <begin position="424"/>
        <end position="487"/>
    </location>
</feature>
<dbReference type="GO" id="GO:0046872">
    <property type="term" value="F:metal ion binding"/>
    <property type="evidence" value="ECO:0007669"/>
    <property type="project" value="UniProtKB-KW"/>
</dbReference>
<dbReference type="EMBL" id="PQXO01000040">
    <property type="protein sequence ID" value="TGO91083.1"/>
    <property type="molecule type" value="Genomic_DNA"/>
</dbReference>
<comment type="caution">
    <text evidence="3">The sequence shown here is derived from an EMBL/GenBank/DDBJ whole genome shotgun (WGS) entry which is preliminary data.</text>
</comment>
<gene>
    <name evidence="3" type="ORF">BPOR_0040g00270</name>
</gene>
<reference evidence="3 4" key="1">
    <citation type="submission" date="2017-12" db="EMBL/GenBank/DDBJ databases">
        <title>Comparative genomics of Botrytis spp.</title>
        <authorList>
            <person name="Valero-Jimenez C.A."/>
            <person name="Tapia P."/>
            <person name="Veloso J."/>
            <person name="Silva-Moreno E."/>
            <person name="Staats M."/>
            <person name="Valdes J.H."/>
            <person name="Van Kan J.A.L."/>
        </authorList>
    </citation>
    <scope>NUCLEOTIDE SEQUENCE [LARGE SCALE GENOMIC DNA]</scope>
    <source>
        <strain evidence="3 4">MUCL3349</strain>
    </source>
</reference>
<feature type="compositionally biased region" description="Polar residues" evidence="1">
    <location>
        <begin position="108"/>
        <end position="121"/>
    </location>
</feature>
<dbReference type="GO" id="GO:0010605">
    <property type="term" value="P:negative regulation of macromolecule metabolic process"/>
    <property type="evidence" value="ECO:0007669"/>
    <property type="project" value="UniProtKB-ARBA"/>
</dbReference>
<dbReference type="Gene3D" id="3.30.460.10">
    <property type="entry name" value="Beta Polymerase, domain 2"/>
    <property type="match status" value="1"/>
</dbReference>
<feature type="compositionally biased region" description="Low complexity" evidence="1">
    <location>
        <begin position="447"/>
        <end position="458"/>
    </location>
</feature>
<evidence type="ECO:0000256" key="1">
    <source>
        <dbReference type="SAM" id="MobiDB-lite"/>
    </source>
</evidence>
<dbReference type="PANTHER" id="PTHR12271:SF40">
    <property type="entry name" value="POLY(A) RNA POLYMERASE GLD2"/>
    <property type="match status" value="1"/>
</dbReference>
<dbReference type="GO" id="GO:1990817">
    <property type="term" value="F:poly(A) RNA polymerase activity"/>
    <property type="evidence" value="ECO:0007669"/>
    <property type="project" value="UniProtKB-EC"/>
</dbReference>
<dbReference type="GO" id="GO:0005737">
    <property type="term" value="C:cytoplasm"/>
    <property type="evidence" value="ECO:0007669"/>
    <property type="project" value="UniProtKB-SubCell"/>
</dbReference>
<name>A0A4Z1L3E0_9HELO</name>
<dbReference type="InterPro" id="IPR054708">
    <property type="entry name" value="MTPAP-like_central"/>
</dbReference>
<keyword evidence="4" id="KW-1185">Reference proteome</keyword>
<feature type="domain" description="Poly(A) RNA polymerase mitochondrial-like central palm" evidence="2">
    <location>
        <begin position="296"/>
        <end position="415"/>
    </location>
</feature>
<feature type="compositionally biased region" description="Polar residues" evidence="1">
    <location>
        <begin position="131"/>
        <end position="153"/>
    </location>
</feature>
<feature type="region of interest" description="Disordered" evidence="1">
    <location>
        <begin position="76"/>
        <end position="272"/>
    </location>
</feature>
<accession>A0A4Z1L3E0</accession>
<dbReference type="Proteomes" id="UP000297280">
    <property type="component" value="Unassembled WGS sequence"/>
</dbReference>
<dbReference type="InterPro" id="IPR043519">
    <property type="entry name" value="NT_sf"/>
</dbReference>
<dbReference type="PANTHER" id="PTHR12271">
    <property type="entry name" value="POLY A POLYMERASE CID PAP -RELATED"/>
    <property type="match status" value="1"/>
</dbReference>
<feature type="region of interest" description="Disordered" evidence="1">
    <location>
        <begin position="1002"/>
        <end position="1040"/>
    </location>
</feature>
<evidence type="ECO:0000313" key="4">
    <source>
        <dbReference type="Proteomes" id="UP000297280"/>
    </source>
</evidence>
<dbReference type="STRING" id="87229.A0A4Z1L3E0"/>
<feature type="compositionally biased region" description="Basic and acidic residues" evidence="1">
    <location>
        <begin position="436"/>
        <end position="446"/>
    </location>
</feature>
<dbReference type="AlphaFoldDB" id="A0A4Z1L3E0"/>
<dbReference type="GO" id="GO:0031123">
    <property type="term" value="P:RNA 3'-end processing"/>
    <property type="evidence" value="ECO:0007669"/>
    <property type="project" value="TreeGrafter"/>
</dbReference>
<evidence type="ECO:0000259" key="2">
    <source>
        <dbReference type="Pfam" id="PF22600"/>
    </source>
</evidence>
<evidence type="ECO:0000313" key="3">
    <source>
        <dbReference type="EMBL" id="TGO91083.1"/>
    </source>
</evidence>
<organism evidence="3 4">
    <name type="scientific">Botrytis porri</name>
    <dbReference type="NCBI Taxonomy" id="87229"/>
    <lineage>
        <taxon>Eukaryota</taxon>
        <taxon>Fungi</taxon>
        <taxon>Dikarya</taxon>
        <taxon>Ascomycota</taxon>
        <taxon>Pezizomycotina</taxon>
        <taxon>Leotiomycetes</taxon>
        <taxon>Helotiales</taxon>
        <taxon>Sclerotiniaceae</taxon>
        <taxon>Botrytis</taxon>
    </lineage>
</organism>
<dbReference type="Pfam" id="PF22600">
    <property type="entry name" value="MTPAP-like_central"/>
    <property type="match status" value="1"/>
</dbReference>
<dbReference type="GO" id="GO:0050265">
    <property type="term" value="F:RNA uridylyltransferase activity"/>
    <property type="evidence" value="ECO:0007669"/>
    <property type="project" value="TreeGrafter"/>
</dbReference>
<sequence length="1137" mass="127779">MLPAGKDQAGHLPRGDFGDNGLEDRLRGLILNNANVITNNENINMHSLPATGAASDVSAKLPPHMLTASPSEQQEYLSNMTSKTTGASQHIPRNTAPLSPQPGKKRMNQAQRRQMNAQLSIPVNAGKPQHHQQTGPSPRNYTPNSGQQHSTPSTPQYYNNNQRNNQRPQQTYQQGQFSPQVSHQQTRSPYTPQMAYHNSPRSGGFSNQATPSLPFQSPVYPQQHQQHSWQNMNQTSPGSNSFAQRPPPQNRQLYHPGPSNSGGQGRRNFGATTDEMMGQGAFLDRLAEECVPKIAIDIDEANKKEQFRAHVEEICKAAITEHERENSGNKAFDSSTVQLKCYGSLSSGFATKGSDMDLAILTPFSNPSAESSESQIPRLLEKRLLSLGYGARLLTRTRVPIIKLCEKPLPKLMADLLAERDKWEGGLGEGQDDDADDKHLDSHTTKSPEPTPTETQSKAKPLTKTISNTSQSNSKGEAQQTDKKGISLKQKEHQNLIDYHICAKRALRKHGGRDLSVNSTELNMKEAKILNEVSRAFILGLHSEDLSKRVSDSPSISPLFDPSATSVQRSLNRICTQIEGERLAMAWDKRTILEATDKQETDALAVLEAWRVLRNKTGPLIESDIYNRQLHTATERLKRIHSLRFAYLDQLMFESPKQYLARVEKLKEDLEGKGLPQDLIRPRNLTEEEVIGQFVKHYIDGIHDVHIRDTLQSMEGIVTLKDVARRHQILQLAKDYEHALEVNFYDEEAKPHIERYIPILHDLASRPFSIDSSQAELIAIIRTLPDPTQISPNKPRDRYKDHLEFPKDKVGIQCDINFSNHLALHNTLLLRLYSLCDPRVKIVVLFVKHWAKVRGINTPYRGTLGSYGYVLMVLHYLMNIAQPPVLPNLQHMNKDPPAHLSLAEKKAQTTCDGHDVRFWRNEAEIRSLAERKMLTHNHDSVGMLLRGFFEYFAQSQQMTTVQGRGFEWGREVLSLRSNHGILSKHEKGWVGARTVVETTQIAAPPTPTTPGFSTLATPKENTNSLSAAPEGKQPPKTMEETKEVRHRYLLAIEDPFEIEHNIARTVTHNGIVSIRDEFRRAWGIIKSLGTKFQSKDGLLDPIPDSPNDSKYELQILLDTIHGWEKKVVAAGNVQNSM</sequence>
<feature type="compositionally biased region" description="Polar residues" evidence="1">
    <location>
        <begin position="1011"/>
        <end position="1026"/>
    </location>
</feature>
<dbReference type="OrthoDB" id="407432at2759"/>
<dbReference type="SUPFAM" id="SSF81301">
    <property type="entry name" value="Nucleotidyltransferase"/>
    <property type="match status" value="1"/>
</dbReference>
<feature type="compositionally biased region" description="Polar residues" evidence="1">
    <location>
        <begin position="199"/>
        <end position="243"/>
    </location>
</feature>